<keyword evidence="2" id="KW-0472">Membrane</keyword>
<feature type="transmembrane region" description="Helical" evidence="2">
    <location>
        <begin position="6"/>
        <end position="28"/>
    </location>
</feature>
<feature type="domain" description="PBP" evidence="3">
    <location>
        <begin position="96"/>
        <end position="306"/>
    </location>
</feature>
<name>A0ABV2BS96_9GAMM</name>
<dbReference type="EMBL" id="JBEVCJ010000005">
    <property type="protein sequence ID" value="MET1254800.1"/>
    <property type="molecule type" value="Genomic_DNA"/>
</dbReference>
<sequence length="432" mass="48378">MLRNILISLIAIVSIALILTGIINFNILRLPNPNTPHNGQAVEELILKGSNTVGESFAPILAKAYLRSIGAILVREHQLESPVEKYIEGTIPNKNKLVRIEIRAHGSSTGFKALDENSTEIAMSSRPIKEKEAKALADKFGVVDEHPIALDALAIVTYPTNPIDQLTVEEIARLFSGEISNWAQLGGEDYPVKVYSRDNNSGTWDTFKNLVLKPFDKKLSDDSGRFESSNELVNNVINMPGSIGFIGVTYVGESKLLKVAQSTNETGKIPTGYTIGTQDYPLSRKLYLYTKGRKHSNLASSFIDFVKQNEGQKQAEKVGLISYYPTHYRPDLKNKKTPLRYKDLASLGRRITVNFSSNVFSMDESKEARDIERLVNFTNQNPGKKIVLVDFSNSPRLAQLKQALKMHNVQVLDTLNIQYKERWEDPIEVWAL</sequence>
<evidence type="ECO:0000259" key="3">
    <source>
        <dbReference type="Pfam" id="PF12849"/>
    </source>
</evidence>
<dbReference type="PANTHER" id="PTHR30570:SF1">
    <property type="entry name" value="PHOSPHATE-BINDING PROTEIN PSTS"/>
    <property type="match status" value="1"/>
</dbReference>
<evidence type="ECO:0000313" key="4">
    <source>
        <dbReference type="EMBL" id="MET1254800.1"/>
    </source>
</evidence>
<dbReference type="InterPro" id="IPR050811">
    <property type="entry name" value="Phosphate_ABC_transporter"/>
</dbReference>
<gene>
    <name evidence="4" type="ORF">ABVT43_06665</name>
</gene>
<dbReference type="Proteomes" id="UP001548189">
    <property type="component" value="Unassembled WGS sequence"/>
</dbReference>
<comment type="caution">
    <text evidence="4">The sequence shown here is derived from an EMBL/GenBank/DDBJ whole genome shotgun (WGS) entry which is preliminary data.</text>
</comment>
<evidence type="ECO:0000313" key="5">
    <source>
        <dbReference type="Proteomes" id="UP001548189"/>
    </source>
</evidence>
<proteinExistence type="predicted"/>
<dbReference type="CDD" id="cd13566">
    <property type="entry name" value="PBP2_phosphate"/>
    <property type="match status" value="1"/>
</dbReference>
<keyword evidence="1" id="KW-0732">Signal</keyword>
<keyword evidence="2" id="KW-0812">Transmembrane</keyword>
<dbReference type="RefSeq" id="WP_353874414.1">
    <property type="nucleotide sequence ID" value="NZ_JBEVCJ010000005.1"/>
</dbReference>
<evidence type="ECO:0000256" key="2">
    <source>
        <dbReference type="SAM" id="Phobius"/>
    </source>
</evidence>
<organism evidence="4 5">
    <name type="scientific">Aliikangiella maris</name>
    <dbReference type="NCBI Taxonomy" id="3162458"/>
    <lineage>
        <taxon>Bacteria</taxon>
        <taxon>Pseudomonadati</taxon>
        <taxon>Pseudomonadota</taxon>
        <taxon>Gammaproteobacteria</taxon>
        <taxon>Oceanospirillales</taxon>
        <taxon>Pleioneaceae</taxon>
        <taxon>Aliikangiella</taxon>
    </lineage>
</organism>
<evidence type="ECO:0000256" key="1">
    <source>
        <dbReference type="ARBA" id="ARBA00022729"/>
    </source>
</evidence>
<dbReference type="PANTHER" id="PTHR30570">
    <property type="entry name" value="PERIPLASMIC PHOSPHATE BINDING COMPONENT OF PHOSPHATE ABC TRANSPORTER"/>
    <property type="match status" value="1"/>
</dbReference>
<dbReference type="SUPFAM" id="SSF53850">
    <property type="entry name" value="Periplasmic binding protein-like II"/>
    <property type="match status" value="1"/>
</dbReference>
<dbReference type="Gene3D" id="3.40.190.10">
    <property type="entry name" value="Periplasmic binding protein-like II"/>
    <property type="match status" value="2"/>
</dbReference>
<reference evidence="4 5" key="1">
    <citation type="submission" date="2024-06" db="EMBL/GenBank/DDBJ databases">
        <authorList>
            <person name="Li F."/>
        </authorList>
    </citation>
    <scope>NUCLEOTIDE SEQUENCE [LARGE SCALE GENOMIC DNA]</scope>
    <source>
        <strain evidence="4 5">GXAS 311</strain>
    </source>
</reference>
<protein>
    <submittedName>
        <fullName evidence="4">PstS family phosphate ABC transporter substrate-binding protein</fullName>
    </submittedName>
</protein>
<dbReference type="InterPro" id="IPR024370">
    <property type="entry name" value="PBP_domain"/>
</dbReference>
<keyword evidence="2" id="KW-1133">Transmembrane helix</keyword>
<dbReference type="Pfam" id="PF12849">
    <property type="entry name" value="PBP_like_2"/>
    <property type="match status" value="1"/>
</dbReference>
<accession>A0ABV2BS96</accession>
<keyword evidence="5" id="KW-1185">Reference proteome</keyword>